<sequence length="148" mass="17196">MRDRDGHQFHPADLRLTRGQLQHRTLRFVEELGVPVPFDITAVPFTELVGGGERVLECLDEHLPVHRRRRRGGRPDQHRADPRRCVTRLTEQPAERGGLLRILLVVLVLRVDQRLQRVPHVGMKLSEARHDVIIHRTGRRGRHAHSDR</sequence>
<evidence type="ECO:0000313" key="2">
    <source>
        <dbReference type="Proteomes" id="UP001058003"/>
    </source>
</evidence>
<proteinExistence type="predicted"/>
<evidence type="ECO:0000313" key="1">
    <source>
        <dbReference type="EMBL" id="UWZ58409.1"/>
    </source>
</evidence>
<gene>
    <name evidence="1" type="ORF">Daura_20860</name>
</gene>
<dbReference type="KEGG" id="daur:Daura_20860"/>
<dbReference type="Proteomes" id="UP001058003">
    <property type="component" value="Chromosome"/>
</dbReference>
<dbReference type="RefSeq" id="WP_033365246.1">
    <property type="nucleotide sequence ID" value="NZ_CP073767.1"/>
</dbReference>
<organism evidence="1 2">
    <name type="scientific">Dactylosporangium aurantiacum</name>
    <dbReference type="NCBI Taxonomy" id="35754"/>
    <lineage>
        <taxon>Bacteria</taxon>
        <taxon>Bacillati</taxon>
        <taxon>Actinomycetota</taxon>
        <taxon>Actinomycetes</taxon>
        <taxon>Micromonosporales</taxon>
        <taxon>Micromonosporaceae</taxon>
        <taxon>Dactylosporangium</taxon>
    </lineage>
</organism>
<dbReference type="AlphaFoldDB" id="A0A9Q9ILL5"/>
<name>A0A9Q9ILL5_9ACTN</name>
<protein>
    <submittedName>
        <fullName evidence="1">Uncharacterized protein</fullName>
    </submittedName>
</protein>
<keyword evidence="2" id="KW-1185">Reference proteome</keyword>
<dbReference type="EMBL" id="CP073767">
    <property type="protein sequence ID" value="UWZ58409.1"/>
    <property type="molecule type" value="Genomic_DNA"/>
</dbReference>
<accession>A0A9Q9ILL5</accession>
<reference evidence="1" key="1">
    <citation type="submission" date="2021-04" db="EMBL/GenBank/DDBJ databases">
        <title>Dactylosporangium aurantiacum NRRL B-8018 full assembly.</title>
        <authorList>
            <person name="Hartkoorn R.C."/>
            <person name="Beaudoing E."/>
            <person name="Hot D."/>
        </authorList>
    </citation>
    <scope>NUCLEOTIDE SEQUENCE</scope>
    <source>
        <strain evidence="1">NRRL B-8018</strain>
    </source>
</reference>